<dbReference type="InterPro" id="IPR036650">
    <property type="entry name" value="CAT_RNA-bd_dom_sf"/>
</dbReference>
<dbReference type="SUPFAM" id="SSF63520">
    <property type="entry name" value="PTS-regulatory domain, PRD"/>
    <property type="match status" value="2"/>
</dbReference>
<dbReference type="PROSITE" id="PS51372">
    <property type="entry name" value="PRD_2"/>
    <property type="match status" value="2"/>
</dbReference>
<feature type="domain" description="PRD" evidence="4">
    <location>
        <begin position="66"/>
        <end position="170"/>
    </location>
</feature>
<dbReference type="PANTHER" id="PTHR30185:SF18">
    <property type="entry name" value="TRANSCRIPTIONAL REGULATOR MTLR"/>
    <property type="match status" value="1"/>
</dbReference>
<protein>
    <submittedName>
        <fullName evidence="5">PRD domain-containing protein</fullName>
    </submittedName>
</protein>
<dbReference type="InterPro" id="IPR004341">
    <property type="entry name" value="CAT_RNA-bd_dom"/>
</dbReference>
<dbReference type="Pfam" id="PF00874">
    <property type="entry name" value="PRD"/>
    <property type="match status" value="2"/>
</dbReference>
<dbReference type="SMART" id="SM01061">
    <property type="entry name" value="CAT_RBD"/>
    <property type="match status" value="1"/>
</dbReference>
<dbReference type="SUPFAM" id="SSF50151">
    <property type="entry name" value="SacY-like RNA-binding domain"/>
    <property type="match status" value="1"/>
</dbReference>
<dbReference type="Proteomes" id="UP000823868">
    <property type="component" value="Unassembled WGS sequence"/>
</dbReference>
<dbReference type="Pfam" id="PF03123">
    <property type="entry name" value="CAT_RBD"/>
    <property type="match status" value="1"/>
</dbReference>
<organism evidence="5 6">
    <name type="scientific">Candidatus Flavonifractor merdigallinarum</name>
    <dbReference type="NCBI Taxonomy" id="2838589"/>
    <lineage>
        <taxon>Bacteria</taxon>
        <taxon>Bacillati</taxon>
        <taxon>Bacillota</taxon>
        <taxon>Clostridia</taxon>
        <taxon>Eubacteriales</taxon>
        <taxon>Oscillospiraceae</taxon>
        <taxon>Flavonifractor</taxon>
    </lineage>
</organism>
<accession>A0A9D1Y9W4</accession>
<dbReference type="InterPro" id="IPR050661">
    <property type="entry name" value="BglG_antiterminators"/>
</dbReference>
<sequence length="281" mass="31370">MYRVTKVLNHNTVLALDTQDHQEKLVLGKGVGFGRKVGERTDFSPEVIIYLLVEQGRGNPRELVKKIDPQYLAVANGIIQAAKRSFGEIDTSILLPLADHIAFAAQRIQKNAPISNPLTADIKALFPEEYAVAQKGHDLILEETGLEFSEDELGYIALHIHSSLDPIQVSQAMQMAALVRECVELVQRETGGNIDITSLSYNRLMTHIKYMAARILKGETLSMDVNGFMRESYPKAFAISTEMCRHLGQSLRLSVDEKEIGYLAMHIERVFELQGHAPQGE</sequence>
<evidence type="ECO:0000313" key="5">
    <source>
        <dbReference type="EMBL" id="HIY22179.1"/>
    </source>
</evidence>
<evidence type="ECO:0000259" key="4">
    <source>
        <dbReference type="PROSITE" id="PS51372"/>
    </source>
</evidence>
<dbReference type="Gene3D" id="1.20.890.100">
    <property type="match status" value="1"/>
</dbReference>
<dbReference type="GO" id="GO:0006355">
    <property type="term" value="P:regulation of DNA-templated transcription"/>
    <property type="evidence" value="ECO:0007669"/>
    <property type="project" value="InterPro"/>
</dbReference>
<dbReference type="AlphaFoldDB" id="A0A9D1Y9W4"/>
<evidence type="ECO:0000256" key="2">
    <source>
        <dbReference type="ARBA" id="ARBA00023015"/>
    </source>
</evidence>
<evidence type="ECO:0000256" key="3">
    <source>
        <dbReference type="ARBA" id="ARBA00023163"/>
    </source>
</evidence>
<reference evidence="5" key="2">
    <citation type="submission" date="2021-04" db="EMBL/GenBank/DDBJ databases">
        <authorList>
            <person name="Gilroy R."/>
        </authorList>
    </citation>
    <scope>NUCLEOTIDE SEQUENCE</scope>
    <source>
        <strain evidence="5">ChiBcec16_6824</strain>
    </source>
</reference>
<dbReference type="EMBL" id="DXDX01000177">
    <property type="protein sequence ID" value="HIY22179.1"/>
    <property type="molecule type" value="Genomic_DNA"/>
</dbReference>
<dbReference type="PANTHER" id="PTHR30185">
    <property type="entry name" value="CRYPTIC BETA-GLUCOSIDE BGL OPERON ANTITERMINATOR"/>
    <property type="match status" value="1"/>
</dbReference>
<dbReference type="InterPro" id="IPR036634">
    <property type="entry name" value="PRD_sf"/>
</dbReference>
<dbReference type="GO" id="GO:0003723">
    <property type="term" value="F:RNA binding"/>
    <property type="evidence" value="ECO:0007669"/>
    <property type="project" value="InterPro"/>
</dbReference>
<dbReference type="Gene3D" id="2.30.24.10">
    <property type="entry name" value="CAT RNA-binding domain"/>
    <property type="match status" value="1"/>
</dbReference>
<proteinExistence type="predicted"/>
<dbReference type="Gene3D" id="1.10.1790.10">
    <property type="entry name" value="PRD domain"/>
    <property type="match status" value="1"/>
</dbReference>
<name>A0A9D1Y9W4_9FIRM</name>
<gene>
    <name evidence="5" type="ORF">H9841_09820</name>
</gene>
<dbReference type="InterPro" id="IPR011608">
    <property type="entry name" value="PRD"/>
</dbReference>
<keyword evidence="1" id="KW-0677">Repeat</keyword>
<feature type="domain" description="PRD" evidence="4">
    <location>
        <begin position="171"/>
        <end position="277"/>
    </location>
</feature>
<keyword evidence="2" id="KW-0805">Transcription regulation</keyword>
<evidence type="ECO:0000313" key="6">
    <source>
        <dbReference type="Proteomes" id="UP000823868"/>
    </source>
</evidence>
<dbReference type="Gene3D" id="1.20.58.1950">
    <property type="match status" value="1"/>
</dbReference>
<evidence type="ECO:0000256" key="1">
    <source>
        <dbReference type="ARBA" id="ARBA00022737"/>
    </source>
</evidence>
<comment type="caution">
    <text evidence="5">The sequence shown here is derived from an EMBL/GenBank/DDBJ whole genome shotgun (WGS) entry which is preliminary data.</text>
</comment>
<reference evidence="5" key="1">
    <citation type="journal article" date="2021" name="PeerJ">
        <title>Extensive microbial diversity within the chicken gut microbiome revealed by metagenomics and culture.</title>
        <authorList>
            <person name="Gilroy R."/>
            <person name="Ravi A."/>
            <person name="Getino M."/>
            <person name="Pursley I."/>
            <person name="Horton D.L."/>
            <person name="Alikhan N.F."/>
            <person name="Baker D."/>
            <person name="Gharbi K."/>
            <person name="Hall N."/>
            <person name="Watson M."/>
            <person name="Adriaenssens E.M."/>
            <person name="Foster-Nyarko E."/>
            <person name="Jarju S."/>
            <person name="Secka A."/>
            <person name="Antonio M."/>
            <person name="Oren A."/>
            <person name="Chaudhuri R.R."/>
            <person name="La Ragione R."/>
            <person name="Hildebrand F."/>
            <person name="Pallen M.J."/>
        </authorList>
    </citation>
    <scope>NUCLEOTIDE SEQUENCE</scope>
    <source>
        <strain evidence="5">ChiBcec16_6824</strain>
    </source>
</reference>
<keyword evidence="3" id="KW-0804">Transcription</keyword>